<dbReference type="Pfam" id="PF02672">
    <property type="entry name" value="CP12"/>
    <property type="match status" value="1"/>
</dbReference>
<feature type="domain" description="CP12" evidence="2">
    <location>
        <begin position="24"/>
        <end position="92"/>
    </location>
</feature>
<dbReference type="AlphaFoldDB" id="A0A0D8ZQ78"/>
<evidence type="ECO:0000313" key="4">
    <source>
        <dbReference type="Proteomes" id="UP000032452"/>
    </source>
</evidence>
<dbReference type="RefSeq" id="WP_045056067.1">
    <property type="nucleotide sequence ID" value="NZ_CAWMDP010000012.1"/>
</dbReference>
<dbReference type="OrthoDB" id="532816at2"/>
<evidence type="ECO:0000259" key="2">
    <source>
        <dbReference type="SMART" id="SM01093"/>
    </source>
</evidence>
<proteinExistence type="predicted"/>
<dbReference type="EMBL" id="JYON01000022">
    <property type="protein sequence ID" value="KJH70502.1"/>
    <property type="molecule type" value="Genomic_DNA"/>
</dbReference>
<reference evidence="3 4" key="1">
    <citation type="submission" date="2015-02" db="EMBL/GenBank/DDBJ databases">
        <title>Draft genome of a novel marine cyanobacterium (Chroococcales) isolated from South Atlantic Ocean.</title>
        <authorList>
            <person name="Rigonato J."/>
            <person name="Alvarenga D.O."/>
            <person name="Branco L.H."/>
            <person name="Varani A.M."/>
            <person name="Brandini F.P."/>
            <person name="Fiore M.F."/>
        </authorList>
    </citation>
    <scope>NUCLEOTIDE SEQUENCE [LARGE SCALE GENOMIC DNA]</scope>
    <source>
        <strain evidence="3 4">CENA595</strain>
    </source>
</reference>
<feature type="region of interest" description="Disordered" evidence="1">
    <location>
        <begin position="1"/>
        <end position="27"/>
    </location>
</feature>
<sequence>MVHTTEKLVTTRSISRSESKKSSETSLQAALEHARRLTQMYGIEATEVAVAWETVEELITANFRRQPESFPSAFELYCALYPDAPESRIYDV</sequence>
<organism evidence="3 4">
    <name type="scientific">Aliterella atlantica CENA595</name>
    <dbReference type="NCBI Taxonomy" id="1618023"/>
    <lineage>
        <taxon>Bacteria</taxon>
        <taxon>Bacillati</taxon>
        <taxon>Cyanobacteriota</taxon>
        <taxon>Cyanophyceae</taxon>
        <taxon>Chroococcidiopsidales</taxon>
        <taxon>Aliterellaceae</taxon>
        <taxon>Aliterella</taxon>
    </lineage>
</organism>
<dbReference type="Proteomes" id="UP000032452">
    <property type="component" value="Unassembled WGS sequence"/>
</dbReference>
<name>A0A0D8ZQ78_9CYAN</name>
<comment type="caution">
    <text evidence="3">The sequence shown here is derived from an EMBL/GenBank/DDBJ whole genome shotgun (WGS) entry which is preliminary data.</text>
</comment>
<evidence type="ECO:0000256" key="1">
    <source>
        <dbReference type="SAM" id="MobiDB-lite"/>
    </source>
</evidence>
<accession>A0A0D8ZQ78</accession>
<dbReference type="SMART" id="SM01093">
    <property type="entry name" value="CP12"/>
    <property type="match status" value="1"/>
</dbReference>
<protein>
    <recommendedName>
        <fullName evidence="2">CP12 domain-containing protein</fullName>
    </recommendedName>
</protein>
<dbReference type="STRING" id="1618023.UH38_17975"/>
<evidence type="ECO:0000313" key="3">
    <source>
        <dbReference type="EMBL" id="KJH70502.1"/>
    </source>
</evidence>
<gene>
    <name evidence="3" type="ORF">UH38_17975</name>
</gene>
<keyword evidence="4" id="KW-1185">Reference proteome</keyword>
<dbReference type="InterPro" id="IPR003823">
    <property type="entry name" value="CP12_dom"/>
</dbReference>